<dbReference type="FunFam" id="3.40.50.720:FF:000084">
    <property type="entry name" value="Short-chain dehydrogenase reductase"/>
    <property type="match status" value="1"/>
</dbReference>
<reference evidence="2 3" key="1">
    <citation type="journal article" date="2015" name="Nature">
        <title>rRNA introns, odd ribosomes, and small enigmatic genomes across a large radiation of phyla.</title>
        <authorList>
            <person name="Brown C.T."/>
            <person name="Hug L.A."/>
            <person name="Thomas B.C."/>
            <person name="Sharon I."/>
            <person name="Castelle C.J."/>
            <person name="Singh A."/>
            <person name="Wilkins M.J."/>
            <person name="Williams K.H."/>
            <person name="Banfield J.F."/>
        </authorList>
    </citation>
    <scope>NUCLEOTIDE SEQUENCE [LARGE SCALE GENOMIC DNA]</scope>
</reference>
<dbReference type="PROSITE" id="PS00061">
    <property type="entry name" value="ADH_SHORT"/>
    <property type="match status" value="1"/>
</dbReference>
<dbReference type="GO" id="GO:0016616">
    <property type="term" value="F:oxidoreductase activity, acting on the CH-OH group of donors, NAD or NADP as acceptor"/>
    <property type="evidence" value="ECO:0007669"/>
    <property type="project" value="TreeGrafter"/>
</dbReference>
<dbReference type="EMBL" id="LCOT01000032">
    <property type="protein sequence ID" value="KKU83005.1"/>
    <property type="molecule type" value="Genomic_DNA"/>
</dbReference>
<dbReference type="PATRIC" id="fig|1618367.3.peg.645"/>
<organism evidence="2 3">
    <name type="scientific">Candidatus Amesbacteria bacterium GW2011_GWC2_47_8</name>
    <dbReference type="NCBI Taxonomy" id="1618367"/>
    <lineage>
        <taxon>Bacteria</taxon>
        <taxon>Candidatus Amesiibacteriota</taxon>
    </lineage>
</organism>
<dbReference type="Gene3D" id="3.40.50.720">
    <property type="entry name" value="NAD(P)-binding Rossmann-like Domain"/>
    <property type="match status" value="1"/>
</dbReference>
<proteinExistence type="inferred from homology"/>
<dbReference type="AlphaFoldDB" id="A0A0G1WLB1"/>
<dbReference type="CDD" id="cd05233">
    <property type="entry name" value="SDR_c"/>
    <property type="match status" value="1"/>
</dbReference>
<gene>
    <name evidence="2" type="ORF">UY11_C0032G0001</name>
</gene>
<accession>A0A0G1WLB1</accession>
<evidence type="ECO:0000256" key="1">
    <source>
        <dbReference type="ARBA" id="ARBA00006484"/>
    </source>
</evidence>
<dbReference type="InterPro" id="IPR002347">
    <property type="entry name" value="SDR_fam"/>
</dbReference>
<dbReference type="PRINTS" id="PR00080">
    <property type="entry name" value="SDRFAMILY"/>
</dbReference>
<dbReference type="Pfam" id="PF13561">
    <property type="entry name" value="adh_short_C2"/>
    <property type="match status" value="1"/>
</dbReference>
<dbReference type="PRINTS" id="PR00081">
    <property type="entry name" value="GDHRDH"/>
</dbReference>
<comment type="caution">
    <text evidence="2">The sequence shown here is derived from an EMBL/GenBank/DDBJ whole genome shotgun (WGS) entry which is preliminary data.</text>
</comment>
<dbReference type="SUPFAM" id="SSF51735">
    <property type="entry name" value="NAD(P)-binding Rossmann-fold domains"/>
    <property type="match status" value="1"/>
</dbReference>
<dbReference type="PANTHER" id="PTHR42760">
    <property type="entry name" value="SHORT-CHAIN DEHYDROGENASES/REDUCTASES FAMILY MEMBER"/>
    <property type="match status" value="1"/>
</dbReference>
<feature type="non-terminal residue" evidence="2">
    <location>
        <position position="1"/>
    </location>
</feature>
<name>A0A0G1WLB1_9BACT</name>
<sequence>EFMQKVVFITGASRGIGKATAERFTKEGWKVAGVSNKTEGDYQMAMNDYDSIQKAMKKATEEMGRVDCLVNCAGIFGYKDLKQYDLETMTKVMGVNEMGMYLVTKEVLNYMTEGSMVFVSSTAAQVGSSDPVYAGTKSAVLGFVKSIAKALGPKIRVNCVAPGVTESDMTKNMNPERLKQLIELTQLKKAAVPEEIADGIYFLANATHITGACLDINGGYVLR</sequence>
<evidence type="ECO:0000313" key="2">
    <source>
        <dbReference type="EMBL" id="KKU83005.1"/>
    </source>
</evidence>
<protein>
    <submittedName>
        <fullName evidence="2">Bile acid 7-dehydroxylase 1/3</fullName>
    </submittedName>
</protein>
<evidence type="ECO:0000313" key="3">
    <source>
        <dbReference type="Proteomes" id="UP000034265"/>
    </source>
</evidence>
<comment type="similarity">
    <text evidence="1">Belongs to the short-chain dehydrogenases/reductases (SDR) family.</text>
</comment>
<dbReference type="InterPro" id="IPR020904">
    <property type="entry name" value="Sc_DH/Rdtase_CS"/>
</dbReference>
<dbReference type="Proteomes" id="UP000034265">
    <property type="component" value="Unassembled WGS sequence"/>
</dbReference>
<dbReference type="InterPro" id="IPR036291">
    <property type="entry name" value="NAD(P)-bd_dom_sf"/>
</dbReference>